<evidence type="ECO:0000313" key="2">
    <source>
        <dbReference type="EMBL" id="AFK07114.1"/>
    </source>
</evidence>
<protein>
    <submittedName>
        <fullName evidence="2">Transcriptional regulator/sugar kinase</fullName>
    </submittedName>
</protein>
<dbReference type="eggNOG" id="COG1940">
    <property type="taxonomic scope" value="Bacteria"/>
</dbReference>
<dbReference type="GeneID" id="87107232"/>
<dbReference type="SUPFAM" id="SSF46785">
    <property type="entry name" value="Winged helix' DNA-binding domain"/>
    <property type="match status" value="1"/>
</dbReference>
<dbReference type="GO" id="GO:0016301">
    <property type="term" value="F:kinase activity"/>
    <property type="evidence" value="ECO:0007669"/>
    <property type="project" value="UniProtKB-KW"/>
</dbReference>
<keyword evidence="3" id="KW-1185">Reference proteome</keyword>
<dbReference type="EMBL" id="CP003532">
    <property type="protein sequence ID" value="AFK07114.1"/>
    <property type="molecule type" value="Genomic_DNA"/>
</dbReference>
<evidence type="ECO:0000256" key="1">
    <source>
        <dbReference type="ARBA" id="ARBA00006479"/>
    </source>
</evidence>
<dbReference type="Pfam" id="PF13412">
    <property type="entry name" value="HTH_24"/>
    <property type="match status" value="1"/>
</dbReference>
<dbReference type="STRING" id="660470.Theba_1428"/>
<dbReference type="PANTHER" id="PTHR18964">
    <property type="entry name" value="ROK (REPRESSOR, ORF, KINASE) FAMILY"/>
    <property type="match status" value="1"/>
</dbReference>
<dbReference type="InterPro" id="IPR036390">
    <property type="entry name" value="WH_DNA-bd_sf"/>
</dbReference>
<dbReference type="HOGENOM" id="CLU_036604_13_1_0"/>
<organism evidence="2 3">
    <name type="scientific">Mesotoga prima MesG1.Ag.4.2</name>
    <dbReference type="NCBI Taxonomy" id="660470"/>
    <lineage>
        <taxon>Bacteria</taxon>
        <taxon>Thermotogati</taxon>
        <taxon>Thermotogota</taxon>
        <taxon>Thermotogae</taxon>
        <taxon>Kosmotogales</taxon>
        <taxon>Kosmotogaceae</taxon>
        <taxon>Mesotoga</taxon>
    </lineage>
</organism>
<proteinExistence type="inferred from homology"/>
<keyword evidence="2" id="KW-0418">Kinase</keyword>
<dbReference type="Proteomes" id="UP000002881">
    <property type="component" value="Chromosome"/>
</dbReference>
<reference evidence="2 3" key="1">
    <citation type="journal article" date="2012" name="Genome Biol. Evol.">
        <title>Genome Sequence of the Mesophilic Thermotogales Bacterium Mesotoga prima MesG1.Ag.4.2 Reveals the Largest Thermotogales Genome To Date.</title>
        <authorList>
            <person name="Zhaxybayeva O."/>
            <person name="Swithers K.S."/>
            <person name="Foght J."/>
            <person name="Green A.G."/>
            <person name="Bruce D."/>
            <person name="Detter C."/>
            <person name="Han S."/>
            <person name="Teshima H."/>
            <person name="Han J."/>
            <person name="Woyke T."/>
            <person name="Pitluck S."/>
            <person name="Nolan M."/>
            <person name="Ivanova N."/>
            <person name="Pati A."/>
            <person name="Land M.L."/>
            <person name="Dlutek M."/>
            <person name="Doolittle W.F."/>
            <person name="Noll K.M."/>
            <person name="Nesbo C.L."/>
        </authorList>
    </citation>
    <scope>NUCLEOTIDE SEQUENCE [LARGE SCALE GENOMIC DNA]</scope>
    <source>
        <strain evidence="3">mesG1.Ag.4.2</strain>
    </source>
</reference>
<dbReference type="Gene3D" id="1.10.10.10">
    <property type="entry name" value="Winged helix-like DNA-binding domain superfamily/Winged helix DNA-binding domain"/>
    <property type="match status" value="1"/>
</dbReference>
<gene>
    <name evidence="2" type="ORF">Theba_1428</name>
</gene>
<dbReference type="KEGG" id="mpg:Theba_1428"/>
<name>I2F5B1_9BACT</name>
<comment type="similarity">
    <text evidence="1">Belongs to the ROK (NagC/XylR) family.</text>
</comment>
<keyword evidence="2" id="KW-0808">Transferase</keyword>
<dbReference type="InterPro" id="IPR000600">
    <property type="entry name" value="ROK"/>
</dbReference>
<accession>I2F5B1</accession>
<dbReference type="Gene3D" id="3.30.420.40">
    <property type="match status" value="2"/>
</dbReference>
<dbReference type="InterPro" id="IPR036388">
    <property type="entry name" value="WH-like_DNA-bd_sf"/>
</dbReference>
<dbReference type="RefSeq" id="WP_014731059.1">
    <property type="nucleotide sequence ID" value="NC_017934.1"/>
</dbReference>
<dbReference type="Pfam" id="PF00480">
    <property type="entry name" value="ROK"/>
    <property type="match status" value="1"/>
</dbReference>
<dbReference type="PANTHER" id="PTHR18964:SF149">
    <property type="entry name" value="BIFUNCTIONAL UDP-N-ACETYLGLUCOSAMINE 2-EPIMERASE_N-ACETYLMANNOSAMINE KINASE"/>
    <property type="match status" value="1"/>
</dbReference>
<evidence type="ECO:0000313" key="3">
    <source>
        <dbReference type="Proteomes" id="UP000002881"/>
    </source>
</evidence>
<dbReference type="SUPFAM" id="SSF53067">
    <property type="entry name" value="Actin-like ATPase domain"/>
    <property type="match status" value="1"/>
</dbReference>
<sequence length="383" mass="41274">MITKPGDLREKNMGRVIQLLLANPDISRVEIARKTELTKTTISAILAALLDLNIVEETPGLKTGLVGKTPIPMRVRGDAAVAIGVNLARGSTSGVVMTASGELLESVSKEVSNLTRADATAHLFEVVQRLLNKCFRNGIDVDAIGIGVPSPLDKEKGVIYAPYGLSDWKDFPVGEITREKFGLPVFLVNDADGAAFGMKCFGKCRDIRSFISMYFDEGVGAGIILNDEIYGGSSGYSGQISYALIKSFCNGQVENSRFSLDTVVSDLNKEIGVSCGKIDDFLDRRFNGGQKMNSVLSRVGDELGRIAALVSNIVGPEAVVVNGRLLDFGKVFFSALKDSFESNLFSRGSVQLIKGFTNQFRAFSTGAASYAIFSYLMDKVLSN</sequence>
<dbReference type="InterPro" id="IPR043129">
    <property type="entry name" value="ATPase_NBD"/>
</dbReference>
<dbReference type="AlphaFoldDB" id="I2F5B1"/>